<proteinExistence type="predicted"/>
<keyword evidence="2" id="KW-1185">Reference proteome</keyword>
<sequence length="75" mass="8799">MEDKRNVLVLTTRHKLNFFEVSDRPEAKKKPEAIVAYNNAKTLYRCIRPVVILFYLGRSIKWYRKVAVELLTGTS</sequence>
<dbReference type="EMBL" id="CAKOFQ010008335">
    <property type="protein sequence ID" value="CAH2013502.1"/>
    <property type="molecule type" value="Genomic_DNA"/>
</dbReference>
<reference evidence="1" key="1">
    <citation type="submission" date="2022-03" db="EMBL/GenBank/DDBJ databases">
        <authorList>
            <person name="Sayadi A."/>
        </authorList>
    </citation>
    <scope>NUCLEOTIDE SEQUENCE</scope>
</reference>
<evidence type="ECO:0000313" key="1">
    <source>
        <dbReference type="EMBL" id="CAH2013502.1"/>
    </source>
</evidence>
<accession>A0A9P0QA77</accession>
<protein>
    <submittedName>
        <fullName evidence="1">Uncharacterized protein</fullName>
    </submittedName>
</protein>
<name>A0A9P0QA77_ACAOB</name>
<organism evidence="1 2">
    <name type="scientific">Acanthoscelides obtectus</name>
    <name type="common">Bean weevil</name>
    <name type="synonym">Bruchus obtectus</name>
    <dbReference type="NCBI Taxonomy" id="200917"/>
    <lineage>
        <taxon>Eukaryota</taxon>
        <taxon>Metazoa</taxon>
        <taxon>Ecdysozoa</taxon>
        <taxon>Arthropoda</taxon>
        <taxon>Hexapoda</taxon>
        <taxon>Insecta</taxon>
        <taxon>Pterygota</taxon>
        <taxon>Neoptera</taxon>
        <taxon>Endopterygota</taxon>
        <taxon>Coleoptera</taxon>
        <taxon>Polyphaga</taxon>
        <taxon>Cucujiformia</taxon>
        <taxon>Chrysomeloidea</taxon>
        <taxon>Chrysomelidae</taxon>
        <taxon>Bruchinae</taxon>
        <taxon>Bruchini</taxon>
        <taxon>Acanthoscelides</taxon>
    </lineage>
</organism>
<evidence type="ECO:0000313" key="2">
    <source>
        <dbReference type="Proteomes" id="UP001152888"/>
    </source>
</evidence>
<dbReference type="AlphaFoldDB" id="A0A9P0QA77"/>
<comment type="caution">
    <text evidence="1">The sequence shown here is derived from an EMBL/GenBank/DDBJ whole genome shotgun (WGS) entry which is preliminary data.</text>
</comment>
<dbReference type="OrthoDB" id="6602143at2759"/>
<gene>
    <name evidence="1" type="ORF">ACAOBT_LOCUS33508</name>
</gene>
<dbReference type="Proteomes" id="UP001152888">
    <property type="component" value="Unassembled WGS sequence"/>
</dbReference>